<dbReference type="Proteomes" id="UP000679226">
    <property type="component" value="Chromosome"/>
</dbReference>
<dbReference type="KEGG" id="beg:INE88_02919"/>
<evidence type="ECO:0000256" key="2">
    <source>
        <dbReference type="SAM" id="MobiDB-lite"/>
    </source>
</evidence>
<evidence type="ECO:0000313" key="7">
    <source>
        <dbReference type="EMBL" id="RYT72850.1"/>
    </source>
</evidence>
<evidence type="ECO:0000313" key="11">
    <source>
        <dbReference type="Proteomes" id="UP000291917"/>
    </source>
</evidence>
<evidence type="ECO:0000313" key="5">
    <source>
        <dbReference type="EMBL" id="QUT46093.1"/>
    </source>
</evidence>
<name>A0A380YK54_9BACE</name>
<evidence type="ECO:0000313" key="9">
    <source>
        <dbReference type="Proteomes" id="UP000254424"/>
    </source>
</evidence>
<dbReference type="EMBL" id="UFSX01000001">
    <property type="protein sequence ID" value="SUV28506.1"/>
    <property type="molecule type" value="Genomic_DNA"/>
</dbReference>
<dbReference type="EMBL" id="RCXL01000016">
    <property type="protein sequence ID" value="RYT72850.1"/>
    <property type="molecule type" value="Genomic_DNA"/>
</dbReference>
<dbReference type="OrthoDB" id="1097869at2"/>
<feature type="compositionally biased region" description="Basic and acidic residues" evidence="2">
    <location>
        <begin position="1"/>
        <end position="17"/>
    </location>
</feature>
<sequence>MAAEYDFQRKPNPKGDGELQPLYPRIVNRGTITTKRLVSDISHASSFTPGDIEGLLAAFEDRISYYLSEGHHVQLGNMGYFSAGLVSRPVEDKKEIHAQSIFFGKVHFRVSPGFRKQCAGFVERVKAGYGFRHSAEISGAERYRRLLAFLETHPFITRKDYSGITGLLKNKALNDLNLLVKKGYLTTVGQGSHKVYVKADNEKIIVGEKTEN</sequence>
<dbReference type="GeneID" id="93070399"/>
<organism evidence="8 9">
    <name type="scientific">Bacteroides eggerthii</name>
    <dbReference type="NCBI Taxonomy" id="28111"/>
    <lineage>
        <taxon>Bacteria</taxon>
        <taxon>Pseudomonadati</taxon>
        <taxon>Bacteroidota</taxon>
        <taxon>Bacteroidia</taxon>
        <taxon>Bacteroidales</taxon>
        <taxon>Bacteroidaceae</taxon>
        <taxon>Bacteroides</taxon>
    </lineage>
</organism>
<keyword evidence="1 8" id="KW-0238">DNA-binding</keyword>
<protein>
    <submittedName>
        <fullName evidence="4 8">DNA-binding protein</fullName>
    </submittedName>
    <submittedName>
        <fullName evidence="5">HU domain fused to wHTH, Ig, or Glycine-rich motif</fullName>
    </submittedName>
</protein>
<evidence type="ECO:0000313" key="10">
    <source>
        <dbReference type="Proteomes" id="UP000283538"/>
    </source>
</evidence>
<dbReference type="EMBL" id="VVZX01000015">
    <property type="protein sequence ID" value="KAA5273315.1"/>
    <property type="molecule type" value="Genomic_DNA"/>
</dbReference>
<reference evidence="7 11" key="4">
    <citation type="journal article" date="2019" name="Science, e1252229">
        <title>Invertible promoters mediate bacterial phase variation, antibiotic resistance, and host adaptation in the gut.</title>
        <authorList>
            <person name="Jiang X."/>
            <person name="Hall A.B."/>
            <person name="Arthur T.D."/>
            <person name="Plichta D.R."/>
            <person name="Covington C.T."/>
            <person name="Poyet M."/>
            <person name="Crothers J."/>
            <person name="Moses P.L."/>
            <person name="Tolonen A.C."/>
            <person name="Vlamakis H."/>
            <person name="Alm E.J."/>
            <person name="Xavier R.J."/>
        </authorList>
    </citation>
    <scope>NUCLEOTIDE SEQUENCE [LARGE SCALE GENOMIC DNA]</scope>
    <source>
        <strain evidence="11">bj_0095</strain>
        <strain evidence="7">Bj_0095</strain>
    </source>
</reference>
<dbReference type="Proteomes" id="UP000335496">
    <property type="component" value="Unassembled WGS sequence"/>
</dbReference>
<reference evidence="6 10" key="2">
    <citation type="submission" date="2018-08" db="EMBL/GenBank/DDBJ databases">
        <title>A genome reference for cultivated species of the human gut microbiota.</title>
        <authorList>
            <person name="Zou Y."/>
            <person name="Xue W."/>
            <person name="Luo G."/>
        </authorList>
    </citation>
    <scope>NUCLEOTIDE SEQUENCE [LARGE SCALE GENOMIC DNA]</scope>
    <source>
        <strain evidence="6 10">AM26-26AC</strain>
    </source>
</reference>
<evidence type="ECO:0000259" key="3">
    <source>
        <dbReference type="Pfam" id="PF18291"/>
    </source>
</evidence>
<evidence type="ECO:0000313" key="6">
    <source>
        <dbReference type="EMBL" id="RHF11689.1"/>
    </source>
</evidence>
<dbReference type="Proteomes" id="UP000291917">
    <property type="component" value="Unassembled WGS sequence"/>
</dbReference>
<dbReference type="InterPro" id="IPR010992">
    <property type="entry name" value="IHF-like_DNA-bd_dom_sf"/>
</dbReference>
<gene>
    <name evidence="6" type="ORF">DW701_02575</name>
    <name evidence="7" type="ORF">EAJ03_11120</name>
    <name evidence="4" type="ORF">F2Z23_11715</name>
    <name evidence="5" type="ORF">INE88_02919</name>
    <name evidence="8" type="ORF">NCTC11155_00456</name>
</gene>
<reference evidence="4 12" key="3">
    <citation type="journal article" date="2019" name="Nat. Med.">
        <title>A library of human gut bacterial isolates paired with longitudinal multiomics data enables mechanistic microbiome research.</title>
        <authorList>
            <person name="Poyet M."/>
            <person name="Groussin M."/>
            <person name="Gibbons S.M."/>
            <person name="Avila-Pacheco J."/>
            <person name="Jiang X."/>
            <person name="Kearney S.M."/>
            <person name="Perrotta A.R."/>
            <person name="Berdy B."/>
            <person name="Zhao S."/>
            <person name="Lieberman T.D."/>
            <person name="Swanson P.K."/>
            <person name="Smith M."/>
            <person name="Roesemann S."/>
            <person name="Alexander J.E."/>
            <person name="Rich S.A."/>
            <person name="Livny J."/>
            <person name="Vlamakis H."/>
            <person name="Clish C."/>
            <person name="Bullock K."/>
            <person name="Deik A."/>
            <person name="Scott J."/>
            <person name="Pierce K.A."/>
            <person name="Xavier R.J."/>
            <person name="Alm E.J."/>
        </authorList>
    </citation>
    <scope>NUCLEOTIDE SEQUENCE [LARGE SCALE GENOMIC DNA]</scope>
    <source>
        <strain evidence="4 12">BIOML-A1</strain>
    </source>
</reference>
<dbReference type="Proteomes" id="UP000283538">
    <property type="component" value="Unassembled WGS sequence"/>
</dbReference>
<dbReference type="GO" id="GO:0003677">
    <property type="term" value="F:DNA binding"/>
    <property type="evidence" value="ECO:0007669"/>
    <property type="project" value="UniProtKB-KW"/>
</dbReference>
<dbReference type="InterPro" id="IPR041607">
    <property type="entry name" value="HU-HIG"/>
</dbReference>
<reference evidence="8 9" key="1">
    <citation type="submission" date="2018-06" db="EMBL/GenBank/DDBJ databases">
        <authorList>
            <consortium name="Pathogen Informatics"/>
            <person name="Doyle S."/>
        </authorList>
    </citation>
    <scope>NUCLEOTIDE SEQUENCE [LARGE SCALE GENOMIC DNA]</scope>
    <source>
        <strain evidence="8 9">NCTC11155</strain>
    </source>
</reference>
<proteinExistence type="predicted"/>
<feature type="region of interest" description="Disordered" evidence="2">
    <location>
        <begin position="1"/>
        <end position="20"/>
    </location>
</feature>
<feature type="domain" description="HU" evidence="3">
    <location>
        <begin position="1"/>
        <end position="120"/>
    </location>
</feature>
<dbReference type="Proteomes" id="UP000254424">
    <property type="component" value="Unassembled WGS sequence"/>
</dbReference>
<dbReference type="NCBIfam" id="TIGR01201">
    <property type="entry name" value="HU_rel"/>
    <property type="match status" value="1"/>
</dbReference>
<dbReference type="EMBL" id="QSLA01000002">
    <property type="protein sequence ID" value="RHF11689.1"/>
    <property type="molecule type" value="Genomic_DNA"/>
</dbReference>
<dbReference type="RefSeq" id="WP_004289601.1">
    <property type="nucleotide sequence ID" value="NZ_CABKNQ010000019.1"/>
</dbReference>
<dbReference type="EMBL" id="CP072227">
    <property type="protein sequence ID" value="QUT46093.1"/>
    <property type="molecule type" value="Genomic_DNA"/>
</dbReference>
<evidence type="ECO:0000256" key="1">
    <source>
        <dbReference type="ARBA" id="ARBA00023125"/>
    </source>
</evidence>
<keyword evidence="12" id="KW-1185">Reference proteome</keyword>
<evidence type="ECO:0000313" key="12">
    <source>
        <dbReference type="Proteomes" id="UP000335496"/>
    </source>
</evidence>
<dbReference type="AlphaFoldDB" id="A0A380YK54"/>
<evidence type="ECO:0000313" key="8">
    <source>
        <dbReference type="EMBL" id="SUV28506.1"/>
    </source>
</evidence>
<reference evidence="5" key="5">
    <citation type="journal article" date="2021" name="PLoS Genet.">
        <title>Mobile Type VI secretion system loci of the gut Bacteroidales display extensive intra-ecosystem transfer, multi-species spread and geographical clustering.</title>
        <authorList>
            <person name="Garcia-Bayona L."/>
            <person name="Coyne M.J."/>
            <person name="Comstock L.E."/>
        </authorList>
    </citation>
    <scope>NUCLEOTIDE SEQUENCE</scope>
    <source>
        <strain evidence="5">CL11T00C20</strain>
    </source>
</reference>
<evidence type="ECO:0000313" key="4">
    <source>
        <dbReference type="EMBL" id="KAA5273315.1"/>
    </source>
</evidence>
<accession>A0A380YK54</accession>
<dbReference type="Pfam" id="PF18291">
    <property type="entry name" value="HU-HIG"/>
    <property type="match status" value="1"/>
</dbReference>
<dbReference type="InterPro" id="IPR005902">
    <property type="entry name" value="HU_DNA-bd_put"/>
</dbReference>
<dbReference type="SUPFAM" id="SSF47729">
    <property type="entry name" value="IHF-like DNA-binding proteins"/>
    <property type="match status" value="1"/>
</dbReference>
<dbReference type="STRING" id="483216.BACEGG_01302"/>